<reference evidence="3" key="1">
    <citation type="submission" date="2022-03" db="EMBL/GenBank/DDBJ databases">
        <title>Description of Abyssus ytuae gen. nov., sp. nov., a novel member of the family Flavobacteriaceae isolated from the sediment of Mariana Trench.</title>
        <authorList>
            <person name="Zhang J."/>
            <person name="Xu X."/>
        </authorList>
    </citation>
    <scope>NUCLEOTIDE SEQUENCE</scope>
    <source>
        <strain evidence="3">MT3330</strain>
    </source>
</reference>
<dbReference type="PROSITE" id="PS51257">
    <property type="entry name" value="PROKAR_LIPOPROTEIN"/>
    <property type="match status" value="1"/>
</dbReference>
<name>A0A9E7CSC6_9FLAO</name>
<organism evidence="3 4">
    <name type="scientific">Abyssalbus ytuae</name>
    <dbReference type="NCBI Taxonomy" id="2926907"/>
    <lineage>
        <taxon>Bacteria</taxon>
        <taxon>Pseudomonadati</taxon>
        <taxon>Bacteroidota</taxon>
        <taxon>Flavobacteriia</taxon>
        <taxon>Flavobacteriales</taxon>
        <taxon>Flavobacteriaceae</taxon>
        <taxon>Abyssalbus</taxon>
    </lineage>
</organism>
<dbReference type="SUPFAM" id="SSF117074">
    <property type="entry name" value="Hypothetical protein PA1324"/>
    <property type="match status" value="1"/>
</dbReference>
<protein>
    <submittedName>
        <fullName evidence="3">DUF4876 domain-containing protein</fullName>
    </submittedName>
</protein>
<dbReference type="Gene3D" id="2.60.40.10">
    <property type="entry name" value="Immunoglobulins"/>
    <property type="match status" value="1"/>
</dbReference>
<evidence type="ECO:0000313" key="4">
    <source>
        <dbReference type="Proteomes" id="UP000831290"/>
    </source>
</evidence>
<feature type="region of interest" description="Disordered" evidence="1">
    <location>
        <begin position="382"/>
        <end position="403"/>
    </location>
</feature>
<dbReference type="EMBL" id="CP094358">
    <property type="protein sequence ID" value="UOB16061.1"/>
    <property type="molecule type" value="Genomic_DNA"/>
</dbReference>
<dbReference type="Pfam" id="PF16215">
    <property type="entry name" value="DUF4876"/>
    <property type="match status" value="1"/>
</dbReference>
<sequence>MGKQTKFLFLTIMVLFFTACSDDDNVAQTYTATVTVTYPNGYDESVAEGITVTITHSLSGSFYSAITDASGTATFEELEAGIYEVSAVGETEEFALNGVLDGVTVSADASFEITLEATALEGGLVFKEIYYTGSKTLEDGSYYSDQFHEIYNNSDETIYLDGLCIGLLNPTSSSESVWVDNEGELMNELPLQFHVWYIPGDGDDYPLEARTSIVIAQDGIDHQTDEAGNPNSPVNLGSANWETYCGDINDGKDADAPGVPNLSMMFTTSTTMYDWLHSVFGSAVVIFRLPEGTDPVTWAEDPANLMTKPGSTSTTEYLMVPKDYVIDAVEVVRVEEEKRYKRLPSDLDAGKVWCSGTYVSESIRRKVKQIIDGKVIYQDTNNSSEDFLGSQTPTPFEHPLTVD</sequence>
<dbReference type="RefSeq" id="WP_255841212.1">
    <property type="nucleotide sequence ID" value="NZ_CP094358.1"/>
</dbReference>
<dbReference type="InterPro" id="IPR013783">
    <property type="entry name" value="Ig-like_fold"/>
</dbReference>
<proteinExistence type="predicted"/>
<gene>
    <name evidence="3" type="ORF">MQE35_09950</name>
</gene>
<dbReference type="Proteomes" id="UP000831290">
    <property type="component" value="Chromosome"/>
</dbReference>
<evidence type="ECO:0000256" key="1">
    <source>
        <dbReference type="SAM" id="MobiDB-lite"/>
    </source>
</evidence>
<evidence type="ECO:0000313" key="3">
    <source>
        <dbReference type="EMBL" id="UOB16061.1"/>
    </source>
</evidence>
<feature type="signal peptide" evidence="2">
    <location>
        <begin position="1"/>
        <end position="21"/>
    </location>
</feature>
<dbReference type="KEGG" id="fbm:MQE35_09950"/>
<evidence type="ECO:0000256" key="2">
    <source>
        <dbReference type="SAM" id="SignalP"/>
    </source>
</evidence>
<feature type="compositionally biased region" description="Polar residues" evidence="1">
    <location>
        <begin position="382"/>
        <end position="394"/>
    </location>
</feature>
<feature type="chain" id="PRO_5039002262" evidence="2">
    <location>
        <begin position="22"/>
        <end position="403"/>
    </location>
</feature>
<dbReference type="AlphaFoldDB" id="A0A9E7CSC6"/>
<keyword evidence="4" id="KW-1185">Reference proteome</keyword>
<dbReference type="InterPro" id="IPR032627">
    <property type="entry name" value="DUF4876"/>
</dbReference>
<keyword evidence="2" id="KW-0732">Signal</keyword>
<accession>A0A9E7CSC6</accession>